<feature type="transmembrane region" description="Helical" evidence="1">
    <location>
        <begin position="60"/>
        <end position="81"/>
    </location>
</feature>
<evidence type="ECO:0000313" key="9">
    <source>
        <dbReference type="Proteomes" id="UP000481616"/>
    </source>
</evidence>
<dbReference type="KEGG" id="bdo:EL88_16300"/>
<dbReference type="EMBL" id="SLTU01000002">
    <property type="protein sequence ID" value="TDA73579.1"/>
    <property type="molecule type" value="Genomic_DNA"/>
</dbReference>
<evidence type="ECO:0000313" key="8">
    <source>
        <dbReference type="Proteomes" id="UP000441162"/>
    </source>
</evidence>
<dbReference type="Proteomes" id="UP000283678">
    <property type="component" value="Unassembled WGS sequence"/>
</dbReference>
<reference evidence="5 7" key="3">
    <citation type="journal article" date="2019" name="Nat. Microbiol.">
        <title>Genomic variation and strain-specific functional adaptation in the human gut microbiome during early life.</title>
        <authorList>
            <person name="Vatanen T."/>
            <person name="Plichta D.R."/>
            <person name="Somani J."/>
            <person name="Munch P.C."/>
            <person name="Arthur T.D."/>
            <person name="Hall A.B."/>
            <person name="Rudolf S."/>
            <person name="Oakeley E.J."/>
            <person name="Ke X."/>
            <person name="Young R.A."/>
            <person name="Haiser H.J."/>
            <person name="Kolde R."/>
            <person name="Yassour M."/>
            <person name="Luopajarvi K."/>
            <person name="Siljander H."/>
            <person name="Virtanen S.M."/>
            <person name="Ilonen J."/>
            <person name="Uibo R."/>
            <person name="Tillmann V."/>
            <person name="Mokurov S."/>
            <person name="Dorshakova N."/>
            <person name="Porter J.A."/>
            <person name="McHardy A.C."/>
            <person name="Lahdesmaki H."/>
            <person name="Vlamakis H."/>
            <person name="Huttenhower C."/>
            <person name="Knip M."/>
            <person name="Xavier R.J."/>
        </authorList>
    </citation>
    <scope>NUCLEOTIDE SEQUENCE [LARGE SCALE GENOMIC DNA]</scope>
    <source>
        <strain evidence="5 7">RJX1047</strain>
    </source>
</reference>
<evidence type="ECO:0000313" key="5">
    <source>
        <dbReference type="EMBL" id="TDA73579.1"/>
    </source>
</evidence>
<gene>
    <name evidence="4" type="ORF">DWW04_13740</name>
    <name evidence="5" type="ORF">E1I98_19795</name>
    <name evidence="3" type="ORF">F2Y51_13215</name>
    <name evidence="2" type="ORF">F2Y58_13330</name>
</gene>
<dbReference type="AlphaFoldDB" id="A0A076IWV0"/>
<evidence type="ECO:0000313" key="6">
    <source>
        <dbReference type="Proteomes" id="UP000283678"/>
    </source>
</evidence>
<evidence type="ECO:0000313" key="7">
    <source>
        <dbReference type="Proteomes" id="UP000294527"/>
    </source>
</evidence>
<keyword evidence="1" id="KW-0812">Transmembrane</keyword>
<accession>A0A076IWV0</accession>
<reference evidence="4 6" key="1">
    <citation type="submission" date="2018-08" db="EMBL/GenBank/DDBJ databases">
        <title>A genome reference for cultivated species of the human gut microbiota.</title>
        <authorList>
            <person name="Zou Y."/>
            <person name="Xue W."/>
            <person name="Luo G."/>
        </authorList>
    </citation>
    <scope>NUCLEOTIDE SEQUENCE [LARGE SCALE GENOMIC DNA]</scope>
    <source>
        <strain evidence="4 6">AF14-1AC</strain>
    </source>
</reference>
<dbReference type="EMBL" id="QRZL01000013">
    <property type="protein sequence ID" value="RGV75054.1"/>
    <property type="molecule type" value="Genomic_DNA"/>
</dbReference>
<evidence type="ECO:0000313" key="3">
    <source>
        <dbReference type="EMBL" id="KAA5404429.1"/>
    </source>
</evidence>
<comment type="caution">
    <text evidence="3">The sequence shown here is derived from an EMBL/GenBank/DDBJ whole genome shotgun (WGS) entry which is preliminary data.</text>
</comment>
<organism evidence="3 8">
    <name type="scientific">Phocaeicola dorei</name>
    <dbReference type="NCBI Taxonomy" id="357276"/>
    <lineage>
        <taxon>Bacteria</taxon>
        <taxon>Pseudomonadati</taxon>
        <taxon>Bacteroidota</taxon>
        <taxon>Bacteroidia</taxon>
        <taxon>Bacteroidales</taxon>
        <taxon>Bacteroidaceae</taxon>
        <taxon>Phocaeicola</taxon>
    </lineage>
</organism>
<reference evidence="8 9" key="2">
    <citation type="journal article" date="2019" name="Nat. Med.">
        <title>A library of human gut bacterial isolates paired with longitudinal multiomics data enables mechanistic microbiome research.</title>
        <authorList>
            <person name="Poyet M."/>
            <person name="Groussin M."/>
            <person name="Gibbons S.M."/>
            <person name="Avila-Pacheco J."/>
            <person name="Jiang X."/>
            <person name="Kearney S.M."/>
            <person name="Perrotta A.R."/>
            <person name="Berdy B."/>
            <person name="Zhao S."/>
            <person name="Lieberman T.D."/>
            <person name="Swanson P.K."/>
            <person name="Smith M."/>
            <person name="Roesemann S."/>
            <person name="Alexander J.E."/>
            <person name="Rich S.A."/>
            <person name="Livny J."/>
            <person name="Vlamakis H."/>
            <person name="Clish C."/>
            <person name="Bullock K."/>
            <person name="Deik A."/>
            <person name="Scott J."/>
            <person name="Pierce K.A."/>
            <person name="Xavier R.J."/>
            <person name="Alm E.J."/>
        </authorList>
    </citation>
    <scope>NUCLEOTIDE SEQUENCE [LARGE SCALE GENOMIC DNA]</scope>
    <source>
        <strain evidence="2 9">BIOML-A1</strain>
        <strain evidence="3 8">BIOML-A4</strain>
    </source>
</reference>
<dbReference type="EMBL" id="VVZA01000010">
    <property type="protein sequence ID" value="KAA5404429.1"/>
    <property type="molecule type" value="Genomic_DNA"/>
</dbReference>
<evidence type="ECO:0000313" key="4">
    <source>
        <dbReference type="EMBL" id="RGV75054.1"/>
    </source>
</evidence>
<keyword evidence="1" id="KW-0472">Membrane</keyword>
<dbReference type="Proteomes" id="UP000441162">
    <property type="component" value="Unassembled WGS sequence"/>
</dbReference>
<evidence type="ECO:0000313" key="2">
    <source>
        <dbReference type="EMBL" id="KAA5397359.1"/>
    </source>
</evidence>
<evidence type="ECO:0000256" key="1">
    <source>
        <dbReference type="SAM" id="Phobius"/>
    </source>
</evidence>
<dbReference type="Proteomes" id="UP000294527">
    <property type="component" value="Unassembled WGS sequence"/>
</dbReference>
<dbReference type="EMBL" id="VVYY01000010">
    <property type="protein sequence ID" value="KAA5397359.1"/>
    <property type="molecule type" value="Genomic_DNA"/>
</dbReference>
<sequence>MENSNTDKQYYNNASKHATLKKRFFYGMGAIICSLVTIDTIRELYFISTAWGHETTWHDILYIVRKVLAILGWILLTWYVANKCLEKNGRKQ</sequence>
<feature type="transmembrane region" description="Helical" evidence="1">
    <location>
        <begin position="24"/>
        <end position="48"/>
    </location>
</feature>
<proteinExistence type="predicted"/>
<protein>
    <submittedName>
        <fullName evidence="3">Uncharacterized protein</fullName>
    </submittedName>
</protein>
<keyword evidence="1" id="KW-1133">Transmembrane helix</keyword>
<dbReference type="eggNOG" id="ENOG5030NA3">
    <property type="taxonomic scope" value="Bacteria"/>
</dbReference>
<dbReference type="Proteomes" id="UP000481616">
    <property type="component" value="Unassembled WGS sequence"/>
</dbReference>
<name>A0A076IWV0_9BACT</name>